<sequence length="379" mass="44438">MLYFSGNKLVYLSSVNQLNFFEMNFFVSISTLFIQLLFCLSAFGSGPYGKTDIADLVLIYQGGTHRPMEWTKDQFLPYVVHENQQGEKNWLFDGFLFLEFKDGQGRNFAPGYDKLNARKPEWEWLLDRRFEKDKAFSALNQCIEDQISEIGAPGFKHKLISGIPSPISNQEDWGEVDGQKLDFHKQEDRLTAGKWYIDRFLERYEQENYEHLELKGFYWVDEDVRGCADILIPLGDYIRSKGLQFYWIPYWTAPGRGDWAKYKFDFAWIQPNHFFNKDIADERLEQTCAFAREKNMGLEMEFDGRALADHESGFSSRLEAYIDAYEKNGVFEQASIAYYEGGNGVYRFSKSNNPKDKALMDRLAKLIIERKDKRFLKHE</sequence>
<evidence type="ECO:0000313" key="2">
    <source>
        <dbReference type="Proteomes" id="UP000294848"/>
    </source>
</evidence>
<dbReference type="EMBL" id="SNWI01000003">
    <property type="protein sequence ID" value="TDO03259.1"/>
    <property type="molecule type" value="Genomic_DNA"/>
</dbReference>
<comment type="caution">
    <text evidence="1">The sequence shown here is derived from an EMBL/GenBank/DDBJ whole genome shotgun (WGS) entry which is preliminary data.</text>
</comment>
<evidence type="ECO:0000313" key="1">
    <source>
        <dbReference type="EMBL" id="TDO03259.1"/>
    </source>
</evidence>
<dbReference type="Proteomes" id="UP000294848">
    <property type="component" value="Unassembled WGS sequence"/>
</dbReference>
<protein>
    <submittedName>
        <fullName evidence="1">Uncharacterized protein DUF4855</fullName>
    </submittedName>
</protein>
<reference evidence="1 2" key="1">
    <citation type="submission" date="2019-03" db="EMBL/GenBank/DDBJ databases">
        <title>Freshwater and sediment microbial communities from various areas in North America, analyzing microbe dynamics in response to fracking.</title>
        <authorList>
            <person name="Lamendella R."/>
        </authorList>
    </citation>
    <scope>NUCLEOTIDE SEQUENCE [LARGE SCALE GENOMIC DNA]</scope>
    <source>
        <strain evidence="1 2">114D</strain>
    </source>
</reference>
<accession>A0A4V3BYM7</accession>
<organism evidence="1 2">
    <name type="scientific">Sunxiuqinia elliptica</name>
    <dbReference type="NCBI Taxonomy" id="655355"/>
    <lineage>
        <taxon>Bacteria</taxon>
        <taxon>Pseudomonadati</taxon>
        <taxon>Bacteroidota</taxon>
        <taxon>Bacteroidia</taxon>
        <taxon>Marinilabiliales</taxon>
        <taxon>Prolixibacteraceae</taxon>
        <taxon>Sunxiuqinia</taxon>
    </lineage>
</organism>
<dbReference type="InterPro" id="IPR032329">
    <property type="entry name" value="DUF4855"/>
</dbReference>
<dbReference type="Pfam" id="PF16147">
    <property type="entry name" value="DUF4855"/>
    <property type="match status" value="1"/>
</dbReference>
<proteinExistence type="predicted"/>
<dbReference type="AlphaFoldDB" id="A0A4V3BYM7"/>
<gene>
    <name evidence="1" type="ORF">DET52_103203</name>
</gene>
<name>A0A4V3BYM7_9BACT</name>